<sequence length="234" mass="25312">MQLLLANLESSGTWDVGQLPIVSIVGEFFVAAGSLTRNLFLPNVAIGGPEEDLRDSDVTCESMGQFKDAHRQLMLRLHPDQVRDTRAERFFGDAGQKVASVAFGNMSRAVHSAAAPPAFVPASGEANAQRPATSAEVPRDYAGARTSTEPPGARTGTKPSGKPTAFHVDDTGKHMDEIEPGTRMWRRHVKCTYCDNVTVSPWGTWGSDGFAQAHLRAQDVQVETPRALNMIVDP</sequence>
<evidence type="ECO:0000313" key="3">
    <source>
        <dbReference type="Proteomes" id="UP000186817"/>
    </source>
</evidence>
<keyword evidence="3" id="KW-1185">Reference proteome</keyword>
<protein>
    <recommendedName>
        <fullName evidence="4">J domain-containing protein</fullName>
    </recommendedName>
</protein>
<evidence type="ECO:0000256" key="1">
    <source>
        <dbReference type="SAM" id="MobiDB-lite"/>
    </source>
</evidence>
<evidence type="ECO:0008006" key="4">
    <source>
        <dbReference type="Google" id="ProtNLM"/>
    </source>
</evidence>
<evidence type="ECO:0000313" key="2">
    <source>
        <dbReference type="EMBL" id="OLQ10447.1"/>
    </source>
</evidence>
<reference evidence="2 3" key="1">
    <citation type="submission" date="2016-02" db="EMBL/GenBank/DDBJ databases">
        <title>Genome analysis of coral dinoflagellate symbionts highlights evolutionary adaptations to a symbiotic lifestyle.</title>
        <authorList>
            <person name="Aranda M."/>
            <person name="Li Y."/>
            <person name="Liew Y.J."/>
            <person name="Baumgarten S."/>
            <person name="Simakov O."/>
            <person name="Wilson M."/>
            <person name="Piel J."/>
            <person name="Ashoor H."/>
            <person name="Bougouffa S."/>
            <person name="Bajic V.B."/>
            <person name="Ryu T."/>
            <person name="Ravasi T."/>
            <person name="Bayer T."/>
            <person name="Micklem G."/>
            <person name="Kim H."/>
            <person name="Bhak J."/>
            <person name="Lajeunesse T.C."/>
            <person name="Voolstra C.R."/>
        </authorList>
    </citation>
    <scope>NUCLEOTIDE SEQUENCE [LARGE SCALE GENOMIC DNA]</scope>
    <source>
        <strain evidence="2 3">CCMP2467</strain>
    </source>
</reference>
<dbReference type="EMBL" id="LSRX01000078">
    <property type="protein sequence ID" value="OLQ10447.1"/>
    <property type="molecule type" value="Genomic_DNA"/>
</dbReference>
<dbReference type="Proteomes" id="UP000186817">
    <property type="component" value="Unassembled WGS sequence"/>
</dbReference>
<accession>A0A1Q9ESQ0</accession>
<gene>
    <name evidence="2" type="ORF">AK812_SmicGene5841</name>
</gene>
<proteinExistence type="predicted"/>
<organism evidence="2 3">
    <name type="scientific">Symbiodinium microadriaticum</name>
    <name type="common">Dinoflagellate</name>
    <name type="synonym">Zooxanthella microadriatica</name>
    <dbReference type="NCBI Taxonomy" id="2951"/>
    <lineage>
        <taxon>Eukaryota</taxon>
        <taxon>Sar</taxon>
        <taxon>Alveolata</taxon>
        <taxon>Dinophyceae</taxon>
        <taxon>Suessiales</taxon>
        <taxon>Symbiodiniaceae</taxon>
        <taxon>Symbiodinium</taxon>
    </lineage>
</organism>
<comment type="caution">
    <text evidence="2">The sequence shown here is derived from an EMBL/GenBank/DDBJ whole genome shotgun (WGS) entry which is preliminary data.</text>
</comment>
<dbReference type="AlphaFoldDB" id="A0A1Q9ESQ0"/>
<name>A0A1Q9ESQ0_SYMMI</name>
<feature type="region of interest" description="Disordered" evidence="1">
    <location>
        <begin position="121"/>
        <end position="175"/>
    </location>
</feature>